<dbReference type="OrthoDB" id="267601at2759"/>
<feature type="chain" id="PRO_5032352187" description="Membrane-associated protein" evidence="3">
    <location>
        <begin position="23"/>
        <end position="410"/>
    </location>
</feature>
<dbReference type="AlphaFoldDB" id="A0A836GB44"/>
<protein>
    <recommendedName>
        <fullName evidence="6">Membrane-associated protein</fullName>
    </recommendedName>
</protein>
<comment type="caution">
    <text evidence="4">The sequence shown here is derived from an EMBL/GenBank/DDBJ whole genome shotgun (WGS) entry which is preliminary data.</text>
</comment>
<evidence type="ECO:0000256" key="3">
    <source>
        <dbReference type="SAM" id="SignalP"/>
    </source>
</evidence>
<feature type="region of interest" description="Disordered" evidence="1">
    <location>
        <begin position="144"/>
        <end position="167"/>
    </location>
</feature>
<dbReference type="Proteomes" id="UP000673552">
    <property type="component" value="Unassembled WGS sequence"/>
</dbReference>
<feature type="signal peptide" evidence="3">
    <location>
        <begin position="1"/>
        <end position="22"/>
    </location>
</feature>
<keyword evidence="2" id="KW-0472">Membrane</keyword>
<evidence type="ECO:0000313" key="4">
    <source>
        <dbReference type="EMBL" id="KAG5478692.1"/>
    </source>
</evidence>
<dbReference type="EMBL" id="JAFEUZ010000023">
    <property type="protein sequence ID" value="KAG5478692.1"/>
    <property type="molecule type" value="Genomic_DNA"/>
</dbReference>
<dbReference type="RefSeq" id="XP_067178633.1">
    <property type="nucleotide sequence ID" value="XM_067323528.1"/>
</dbReference>
<keyword evidence="5" id="KW-1185">Reference proteome</keyword>
<sequence length="410" mass="42972">MAASKQVYAHAALLLLSLLTVALFPWGAPCVAHAHVAPLPAIKTPPRGLTSFGQRMLGPTEATTLGSSVVMRTPIAGRPRASSWNTERIANSAFMNVPPVLLQGKHVLMPGRVFPAEKVAEKTAYFVRMEAALHSTGGLLQQANVNGPLSRSAPSSASLSSDSSSGSDGIAFTARVLYPVTMLLCSSPSLWEVALMKASLSVSSSIKQAVEEQASSARIMCEVTVEWMEVLGADPSRKTIGNGSGGLLVGLTVDCHGTSFMRGRFLDSDEFASSLLFLNTTNITAVLQNATGSSAVAVVCATLVPGTGDSFICNIACQGMIAMGCVLLGLIAACVIITLSAVCCPCYCVRTDWEKSALLWPVICKTPELREPTTASATSRSIDADDTGTMQPSPSTMPHRRNPSGEPLDA</sequence>
<proteinExistence type="predicted"/>
<keyword evidence="2" id="KW-0812">Transmembrane</keyword>
<feature type="compositionally biased region" description="Low complexity" evidence="1">
    <location>
        <begin position="147"/>
        <end position="167"/>
    </location>
</feature>
<evidence type="ECO:0008006" key="6">
    <source>
        <dbReference type="Google" id="ProtNLM"/>
    </source>
</evidence>
<evidence type="ECO:0000256" key="1">
    <source>
        <dbReference type="SAM" id="MobiDB-lite"/>
    </source>
</evidence>
<keyword evidence="2" id="KW-1133">Transmembrane helix</keyword>
<feature type="region of interest" description="Disordered" evidence="1">
    <location>
        <begin position="373"/>
        <end position="410"/>
    </location>
</feature>
<gene>
    <name evidence="4" type="ORF">LSCM1_06096</name>
</gene>
<feature type="transmembrane region" description="Helical" evidence="2">
    <location>
        <begin position="320"/>
        <end position="349"/>
    </location>
</feature>
<accession>A0A836GB44</accession>
<evidence type="ECO:0000256" key="2">
    <source>
        <dbReference type="SAM" id="Phobius"/>
    </source>
</evidence>
<reference evidence="5" key="1">
    <citation type="journal article" date="2021" name="Microbiol. Resour. Announc.">
        <title>LGAAP: Leishmaniinae Genome Assembly and Annotation Pipeline.</title>
        <authorList>
            <person name="Almutairi H."/>
            <person name="Urbaniak M.D."/>
            <person name="Bates M.D."/>
            <person name="Jariyapan N."/>
            <person name="Kwakye-Nuako G."/>
            <person name="Thomaz-Soccol V."/>
            <person name="Al-Salem W.S."/>
            <person name="Dillon R.J."/>
            <person name="Bates P.A."/>
            <person name="Gatherer D."/>
        </authorList>
    </citation>
    <scope>NUCLEOTIDE SEQUENCE [LARGE SCALE GENOMIC DNA]</scope>
</reference>
<dbReference type="KEGG" id="lmat:92516040"/>
<keyword evidence="3" id="KW-0732">Signal</keyword>
<name>A0A836GB44_9TRYP</name>
<organism evidence="4 5">
    <name type="scientific">Leishmania martiniquensis</name>
    <dbReference type="NCBI Taxonomy" id="1580590"/>
    <lineage>
        <taxon>Eukaryota</taxon>
        <taxon>Discoba</taxon>
        <taxon>Euglenozoa</taxon>
        <taxon>Kinetoplastea</taxon>
        <taxon>Metakinetoplastina</taxon>
        <taxon>Trypanosomatida</taxon>
        <taxon>Trypanosomatidae</taxon>
        <taxon>Leishmaniinae</taxon>
        <taxon>Leishmania</taxon>
    </lineage>
</organism>
<dbReference type="GeneID" id="92516040"/>
<evidence type="ECO:0000313" key="5">
    <source>
        <dbReference type="Proteomes" id="UP000673552"/>
    </source>
</evidence>
<reference evidence="5" key="2">
    <citation type="journal article" date="2021" name="Sci. Data">
        <title>Chromosome-scale genome sequencing, assembly and annotation of six genomes from subfamily Leishmaniinae.</title>
        <authorList>
            <person name="Almutairi H."/>
            <person name="Urbaniak M.D."/>
            <person name="Bates M.D."/>
            <person name="Jariyapan N."/>
            <person name="Kwakye-Nuako G."/>
            <person name="Thomaz Soccol V."/>
            <person name="Al-Salem W.S."/>
            <person name="Dillon R.J."/>
            <person name="Bates P.A."/>
            <person name="Gatherer D."/>
        </authorList>
    </citation>
    <scope>NUCLEOTIDE SEQUENCE [LARGE SCALE GENOMIC DNA]</scope>
</reference>